<evidence type="ECO:0000313" key="4">
    <source>
        <dbReference type="Proteomes" id="UP000025171"/>
    </source>
</evidence>
<dbReference type="PATRIC" id="fig|1280950.3.peg.3342"/>
<feature type="region of interest" description="Disordered" evidence="1">
    <location>
        <begin position="21"/>
        <end position="63"/>
    </location>
</feature>
<evidence type="ECO:0000313" key="3">
    <source>
        <dbReference type="EMBL" id="KCZ87628.1"/>
    </source>
</evidence>
<evidence type="ECO:0000256" key="1">
    <source>
        <dbReference type="SAM" id="MobiDB-lite"/>
    </source>
</evidence>
<dbReference type="Proteomes" id="UP000025171">
    <property type="component" value="Unassembled WGS sequence"/>
</dbReference>
<protein>
    <submittedName>
        <fullName evidence="3">Putative lipoprotein</fullName>
    </submittedName>
</protein>
<sequence length="348" mass="37162">MSVLVRNLVFGVLAAALSACSQGPAEPTPTEAAEAKPVESTTWRPFSDDSPWNTPIPKEARTDPNSDAMIAEFARGGALYINIKEWSVPIFYIDLEATPKHDVIDLYENRIGRGFEQPRAIPIPNDAGPSGPASGTGYMAIVDKDRHLEWDLKQAFLREDGLWFMGFGAVTNLRGSGVSKPWDEAEKPVYAASALPSGFPLSAGLIRVDEVKAGRINHALMFAYPGVRPNAFVPPASTALVGDAASGAPKVGMPLGARIQLDPAFNVERSDLSPQGKVIARALQEYGAYLGDAAGGNVLFAEAAPDKLAEWEGILASGDLQAVFSPQMMKGYMRVVDMGEVRPGQPAP</sequence>
<keyword evidence="2" id="KW-0732">Signal</keyword>
<dbReference type="RefSeq" id="WP_035619316.1">
    <property type="nucleotide sequence ID" value="NZ_ARYK01000012.1"/>
</dbReference>
<accession>A0A059FAS4</accession>
<gene>
    <name evidence="3" type="ORF">HJO_16685</name>
</gene>
<evidence type="ECO:0000256" key="2">
    <source>
        <dbReference type="SAM" id="SignalP"/>
    </source>
</evidence>
<dbReference type="STRING" id="1280950.HJO_16685"/>
<proteinExistence type="predicted"/>
<keyword evidence="3" id="KW-0449">Lipoprotein</keyword>
<dbReference type="eggNOG" id="ENOG5030J7Z">
    <property type="taxonomic scope" value="Bacteria"/>
</dbReference>
<organism evidence="3 4">
    <name type="scientific">Hyphomonas johnsonii MHS-2</name>
    <dbReference type="NCBI Taxonomy" id="1280950"/>
    <lineage>
        <taxon>Bacteria</taxon>
        <taxon>Pseudomonadati</taxon>
        <taxon>Pseudomonadota</taxon>
        <taxon>Alphaproteobacteria</taxon>
        <taxon>Hyphomonadales</taxon>
        <taxon>Hyphomonadaceae</taxon>
        <taxon>Hyphomonas</taxon>
    </lineage>
</organism>
<feature type="chain" id="PRO_5001572708" evidence="2">
    <location>
        <begin position="22"/>
        <end position="348"/>
    </location>
</feature>
<dbReference type="AlphaFoldDB" id="A0A059FAS4"/>
<comment type="caution">
    <text evidence="3">The sequence shown here is derived from an EMBL/GenBank/DDBJ whole genome shotgun (WGS) entry which is preliminary data.</text>
</comment>
<dbReference type="PROSITE" id="PS51257">
    <property type="entry name" value="PROKAR_LIPOPROTEIN"/>
    <property type="match status" value="1"/>
</dbReference>
<name>A0A059FAS4_9PROT</name>
<dbReference type="EMBL" id="ARYK01000012">
    <property type="protein sequence ID" value="KCZ87628.1"/>
    <property type="molecule type" value="Genomic_DNA"/>
</dbReference>
<reference evidence="3 4" key="1">
    <citation type="journal article" date="2014" name="Antonie Van Leeuwenhoek">
        <title>Hyphomonas beringensis sp. nov. and Hyphomonas chukchiensis sp. nov., isolated from surface seawater of the Bering Sea and Chukchi Sea.</title>
        <authorList>
            <person name="Li C."/>
            <person name="Lai Q."/>
            <person name="Li G."/>
            <person name="Dong C."/>
            <person name="Wang J."/>
            <person name="Liao Y."/>
            <person name="Shao Z."/>
        </authorList>
    </citation>
    <scope>NUCLEOTIDE SEQUENCE [LARGE SCALE GENOMIC DNA]</scope>
    <source>
        <strain evidence="3 4">MHS-2</strain>
    </source>
</reference>
<dbReference type="OrthoDB" id="5560112at2"/>
<feature type="signal peptide" evidence="2">
    <location>
        <begin position="1"/>
        <end position="21"/>
    </location>
</feature>
<keyword evidence="4" id="KW-1185">Reference proteome</keyword>